<comment type="pathway">
    <text evidence="1 6">Purine metabolism; IMP biosynthesis via de novo pathway; N(2)-formyl-N(1)-(5-phospho-D-ribosyl)glycinamide from N(1)-(5-phospho-D-ribosyl)glycinamide (10-formyl THF route): step 1/1.</text>
</comment>
<evidence type="ECO:0000256" key="1">
    <source>
        <dbReference type="ARBA" id="ARBA00005054"/>
    </source>
</evidence>
<dbReference type="SUPFAM" id="SSF53328">
    <property type="entry name" value="Formyltransferase"/>
    <property type="match status" value="1"/>
</dbReference>
<dbReference type="EMBL" id="SOPW01000015">
    <property type="protein sequence ID" value="TFB14686.1"/>
    <property type="molecule type" value="Genomic_DNA"/>
</dbReference>
<keyword evidence="9" id="KW-1185">Reference proteome</keyword>
<dbReference type="RefSeq" id="WP_134340882.1">
    <property type="nucleotide sequence ID" value="NZ_SOPW01000015.1"/>
</dbReference>
<feature type="binding site" evidence="6">
    <location>
        <position position="65"/>
    </location>
    <ligand>
        <name>(6R)-10-formyltetrahydrofolate</name>
        <dbReference type="ChEBI" id="CHEBI:195366"/>
    </ligand>
</feature>
<comment type="catalytic activity">
    <reaction evidence="5 6">
        <text>N(1)-(5-phospho-beta-D-ribosyl)glycinamide + (6R)-10-formyltetrahydrofolate = N(2)-formyl-N(1)-(5-phospho-beta-D-ribosyl)glycinamide + (6S)-5,6,7,8-tetrahydrofolate + H(+)</text>
        <dbReference type="Rhea" id="RHEA:15053"/>
        <dbReference type="ChEBI" id="CHEBI:15378"/>
        <dbReference type="ChEBI" id="CHEBI:57453"/>
        <dbReference type="ChEBI" id="CHEBI:143788"/>
        <dbReference type="ChEBI" id="CHEBI:147286"/>
        <dbReference type="ChEBI" id="CHEBI:195366"/>
        <dbReference type="EC" id="2.1.2.2"/>
    </reaction>
</comment>
<evidence type="ECO:0000259" key="7">
    <source>
        <dbReference type="Pfam" id="PF00551"/>
    </source>
</evidence>
<dbReference type="InterPro" id="IPR002376">
    <property type="entry name" value="Formyl_transf_N"/>
</dbReference>
<feature type="domain" description="Formyl transferase N-terminal" evidence="7">
    <location>
        <begin position="2"/>
        <end position="182"/>
    </location>
</feature>
<reference evidence="8 9" key="1">
    <citation type="submission" date="2019-03" db="EMBL/GenBank/DDBJ databases">
        <authorList>
            <person name="He R.-H."/>
        </authorList>
    </citation>
    <scope>NUCLEOTIDE SEQUENCE [LARGE SCALE GENOMIC DNA]</scope>
    <source>
        <strain evidence="9">SH 714</strain>
    </source>
</reference>
<dbReference type="PROSITE" id="PS00373">
    <property type="entry name" value="GART"/>
    <property type="match status" value="1"/>
</dbReference>
<dbReference type="NCBIfam" id="TIGR00639">
    <property type="entry name" value="PurN"/>
    <property type="match status" value="1"/>
</dbReference>
<evidence type="ECO:0000256" key="4">
    <source>
        <dbReference type="ARBA" id="ARBA00038440"/>
    </source>
</evidence>
<dbReference type="AlphaFoldDB" id="A0A4Y8IEK8"/>
<proteinExistence type="inferred from homology"/>
<dbReference type="FunFam" id="3.40.50.170:FF:000007">
    <property type="entry name" value="Phosphoribosylglycinamide formyltransferase"/>
    <property type="match status" value="1"/>
</dbReference>
<comment type="caution">
    <text evidence="8">The sequence shown here is derived from an EMBL/GenBank/DDBJ whole genome shotgun (WGS) entry which is preliminary data.</text>
</comment>
<feature type="binding site" evidence="6">
    <location>
        <begin position="90"/>
        <end position="93"/>
    </location>
    <ligand>
        <name>(6R)-10-formyltetrahydrofolate</name>
        <dbReference type="ChEBI" id="CHEBI:195366"/>
    </ligand>
</feature>
<keyword evidence="2 6" id="KW-0808">Transferase</keyword>
<evidence type="ECO:0000256" key="2">
    <source>
        <dbReference type="ARBA" id="ARBA00022679"/>
    </source>
</evidence>
<evidence type="ECO:0000313" key="8">
    <source>
        <dbReference type="EMBL" id="TFB14686.1"/>
    </source>
</evidence>
<evidence type="ECO:0000256" key="3">
    <source>
        <dbReference type="ARBA" id="ARBA00022755"/>
    </source>
</evidence>
<name>A0A4Y8IEK8_9BACI</name>
<dbReference type="OrthoDB" id="9806170at2"/>
<sequence>MKRVAVFASGSGSNFESIVNATKGKEKGYEVVLLFSDQPTAYALERADQLGVSSYFISPKNYPDKMAYEADILGLLMRYRVDFIVLAGYMRLIGPMLLKRFDGDIINIHPSLLPEFPGLDAIGQALEAGAKITGVTIHYVDEGMDTGPIIAQEKVEIKPSDTYDSLQKKIQKIEHRLYPQTLDQLLRKGETIAKTSVN</sequence>
<keyword evidence="3 6" id="KW-0658">Purine biosynthesis</keyword>
<dbReference type="InterPro" id="IPR001555">
    <property type="entry name" value="GART_AS"/>
</dbReference>
<dbReference type="GO" id="GO:0006189">
    <property type="term" value="P:'de novo' IMP biosynthetic process"/>
    <property type="evidence" value="ECO:0007669"/>
    <property type="project" value="UniProtKB-UniRule"/>
</dbReference>
<dbReference type="InterPro" id="IPR036477">
    <property type="entry name" value="Formyl_transf_N_sf"/>
</dbReference>
<dbReference type="CDD" id="cd08645">
    <property type="entry name" value="FMT_core_GART"/>
    <property type="match status" value="1"/>
</dbReference>
<protein>
    <recommendedName>
        <fullName evidence="6">Phosphoribosylglycinamide formyltransferase</fullName>
        <ecNumber evidence="6">2.1.2.2</ecNumber>
    </recommendedName>
    <alternativeName>
        <fullName evidence="6">5'-phosphoribosylglycinamide transformylase</fullName>
    </alternativeName>
    <alternativeName>
        <fullName evidence="6">GAR transformylase</fullName>
        <shortName evidence="6">GART</shortName>
    </alternativeName>
</protein>
<comment type="function">
    <text evidence="6">Catalyzes the transfer of a formyl group from 10-formyltetrahydrofolate to 5-phospho-ribosyl-glycinamide (GAR), producing 5-phospho-ribosyl-N-formylglycinamide (FGAR) and tetrahydrofolate.</text>
</comment>
<evidence type="ECO:0000256" key="6">
    <source>
        <dbReference type="HAMAP-Rule" id="MF_01930"/>
    </source>
</evidence>
<dbReference type="PANTHER" id="PTHR43369:SF2">
    <property type="entry name" value="PHOSPHORIBOSYLGLYCINAMIDE FORMYLTRANSFERASE"/>
    <property type="match status" value="1"/>
</dbReference>
<dbReference type="GO" id="GO:0004644">
    <property type="term" value="F:phosphoribosylglycinamide formyltransferase activity"/>
    <property type="evidence" value="ECO:0007669"/>
    <property type="project" value="UniProtKB-UniRule"/>
</dbReference>
<dbReference type="Proteomes" id="UP000297975">
    <property type="component" value="Unassembled WGS sequence"/>
</dbReference>
<evidence type="ECO:0000313" key="9">
    <source>
        <dbReference type="Proteomes" id="UP000297975"/>
    </source>
</evidence>
<organism evidence="8 9">
    <name type="scientific">Filobacillus milosensis</name>
    <dbReference type="NCBI Taxonomy" id="94137"/>
    <lineage>
        <taxon>Bacteria</taxon>
        <taxon>Bacillati</taxon>
        <taxon>Bacillota</taxon>
        <taxon>Bacilli</taxon>
        <taxon>Bacillales</taxon>
        <taxon>Bacillaceae</taxon>
        <taxon>Filobacillus</taxon>
    </lineage>
</organism>
<gene>
    <name evidence="6 8" type="primary">purN</name>
    <name evidence="8" type="ORF">E3U55_12860</name>
</gene>
<dbReference type="Pfam" id="PF00551">
    <property type="entry name" value="Formyl_trans_N"/>
    <property type="match status" value="1"/>
</dbReference>
<feature type="active site" description="Proton donor" evidence="6">
    <location>
        <position position="109"/>
    </location>
</feature>
<dbReference type="UniPathway" id="UPA00074">
    <property type="reaction ID" value="UER00126"/>
</dbReference>
<dbReference type="GO" id="GO:0005829">
    <property type="term" value="C:cytosol"/>
    <property type="evidence" value="ECO:0007669"/>
    <property type="project" value="TreeGrafter"/>
</dbReference>
<dbReference type="HAMAP" id="MF_01930">
    <property type="entry name" value="PurN"/>
    <property type="match status" value="1"/>
</dbReference>
<dbReference type="Gene3D" id="3.40.50.170">
    <property type="entry name" value="Formyl transferase, N-terminal domain"/>
    <property type="match status" value="1"/>
</dbReference>
<dbReference type="InterPro" id="IPR004607">
    <property type="entry name" value="GART"/>
</dbReference>
<evidence type="ECO:0000256" key="5">
    <source>
        <dbReference type="ARBA" id="ARBA00047664"/>
    </source>
</evidence>
<dbReference type="EC" id="2.1.2.2" evidence="6"/>
<comment type="similarity">
    <text evidence="4 6">Belongs to the GART family.</text>
</comment>
<feature type="site" description="Raises pKa of active site His" evidence="6">
    <location>
        <position position="145"/>
    </location>
</feature>
<accession>A0A4Y8IEK8</accession>
<feature type="binding site" evidence="6">
    <location>
        <position position="107"/>
    </location>
    <ligand>
        <name>(6R)-10-formyltetrahydrofolate</name>
        <dbReference type="ChEBI" id="CHEBI:195366"/>
    </ligand>
</feature>
<feature type="binding site" evidence="6">
    <location>
        <begin position="12"/>
        <end position="14"/>
    </location>
    <ligand>
        <name>N(1)-(5-phospho-beta-D-ribosyl)glycinamide</name>
        <dbReference type="ChEBI" id="CHEBI:143788"/>
    </ligand>
</feature>
<dbReference type="PANTHER" id="PTHR43369">
    <property type="entry name" value="PHOSPHORIBOSYLGLYCINAMIDE FORMYLTRANSFERASE"/>
    <property type="match status" value="1"/>
</dbReference>